<dbReference type="Pfam" id="PF02746">
    <property type="entry name" value="MR_MLE_N"/>
    <property type="match status" value="1"/>
</dbReference>
<dbReference type="SUPFAM" id="SSF51604">
    <property type="entry name" value="Enolase C-terminal domain-like"/>
    <property type="match status" value="1"/>
</dbReference>
<feature type="domain" description="Mandelate racemase/muconate lactonizing enzyme C-terminal" evidence="8">
    <location>
        <begin position="157"/>
        <end position="253"/>
    </location>
</feature>
<dbReference type="GO" id="GO:0016855">
    <property type="term" value="F:racemase and epimerase activity, acting on amino acids and derivatives"/>
    <property type="evidence" value="ECO:0007669"/>
    <property type="project" value="UniProtKB-UniRule"/>
</dbReference>
<reference evidence="9 10" key="1">
    <citation type="submission" date="2014-12" db="EMBL/GenBank/DDBJ databases">
        <title>Draft genome sequences of 29 type strains of Enterococci.</title>
        <authorList>
            <person name="Zhong Z."/>
            <person name="Sun Z."/>
            <person name="Liu W."/>
            <person name="Zhang W."/>
            <person name="Zhang H."/>
        </authorList>
    </citation>
    <scope>NUCLEOTIDE SEQUENCE [LARGE SCALE GENOMIC DNA]</scope>
    <source>
        <strain evidence="9 10">DSM 22801</strain>
    </source>
</reference>
<evidence type="ECO:0000259" key="8">
    <source>
        <dbReference type="SMART" id="SM00922"/>
    </source>
</evidence>
<dbReference type="Gene3D" id="3.20.20.120">
    <property type="entry name" value="Enolase-like C-terminal domain"/>
    <property type="match status" value="1"/>
</dbReference>
<dbReference type="SFLD" id="SFLDF00009">
    <property type="entry name" value="o-succinylbenzoate_synthase"/>
    <property type="match status" value="1"/>
</dbReference>
<dbReference type="EMBL" id="JXLC01000020">
    <property type="protein sequence ID" value="OJG90173.1"/>
    <property type="molecule type" value="Genomic_DNA"/>
</dbReference>
<comment type="caution">
    <text evidence="9">The sequence shown here is derived from an EMBL/GenBank/DDBJ whole genome shotgun (WGS) entry which is preliminary data.</text>
</comment>
<dbReference type="PANTHER" id="PTHR48073:SF2">
    <property type="entry name" value="O-SUCCINYLBENZOATE SYNTHASE"/>
    <property type="match status" value="1"/>
</dbReference>
<dbReference type="InterPro" id="IPR013342">
    <property type="entry name" value="Mandelate_racemase_C"/>
</dbReference>
<dbReference type="InterPro" id="IPR029065">
    <property type="entry name" value="Enolase_C-like"/>
</dbReference>
<sequence length="371" mass="39405">MKYGIDSFKTQIIGGNEVKITKINVAPKAVRLKEPITISLGTIEHSMSAVVEIETDEGIIGYGEGSPGILITGETLKGTTECIQLFEKQLVGVDPLDLEKIHSIMNSTAAKAPSAKTAIDIACYDLFGKKANLPVYKLLGGFDSKVKTDMTIGIDLPEVMAEKARLAVSQGFDTLKIKVGTGFAADVARIKTIREAVGSQINLRLDANQGWKPKEAVNTINHLAEYGIELVEQPVAYYDIEGLAFVTANVATPIMSDESCFDSKDALRLIKAHAVDFVNIKLMKCGGIHEALKINNICEAAGVECMIGCMVEETNIGVTAAAHLAAATKNITRADLDATFGLNEVAIPGGVGLVPTSLITLSDKAGLGLSK</sequence>
<organism evidence="9 10">
    <name type="scientific">Enterococcus silesiacus</name>
    <dbReference type="NCBI Taxonomy" id="332949"/>
    <lineage>
        <taxon>Bacteria</taxon>
        <taxon>Bacillati</taxon>
        <taxon>Bacillota</taxon>
        <taxon>Bacilli</taxon>
        <taxon>Lactobacillales</taxon>
        <taxon>Enterococcaceae</taxon>
        <taxon>Enterococcus</taxon>
    </lineage>
</organism>
<feature type="binding site" evidence="6">
    <location>
        <position position="232"/>
    </location>
    <ligand>
        <name>Mg(2+)</name>
        <dbReference type="ChEBI" id="CHEBI:18420"/>
    </ligand>
</feature>
<feature type="active site" description="Proton acceptor; specific for (S)-substrate epimerization" evidence="5">
    <location>
        <position position="281"/>
    </location>
</feature>
<keyword evidence="2 6" id="KW-0479">Metal-binding</keyword>
<evidence type="ECO:0000256" key="7">
    <source>
        <dbReference type="RuleBase" id="RU366006"/>
    </source>
</evidence>
<dbReference type="Gene3D" id="3.30.390.10">
    <property type="entry name" value="Enolase-like, N-terminal domain"/>
    <property type="match status" value="1"/>
</dbReference>
<evidence type="ECO:0000256" key="2">
    <source>
        <dbReference type="ARBA" id="ARBA00022723"/>
    </source>
</evidence>
<keyword evidence="4 7" id="KW-0413">Isomerase</keyword>
<feature type="active site" description="Proton acceptor; specific for (R)-substrate epimerization" evidence="5">
    <location>
        <position position="178"/>
    </location>
</feature>
<dbReference type="Proteomes" id="UP000183039">
    <property type="component" value="Unassembled WGS sequence"/>
</dbReference>
<evidence type="ECO:0000256" key="5">
    <source>
        <dbReference type="PIRSR" id="PIRSR634603-1"/>
    </source>
</evidence>
<keyword evidence="3 6" id="KW-0460">Magnesium</keyword>
<feature type="binding site" evidence="6">
    <location>
        <position position="206"/>
    </location>
    <ligand>
        <name>Mg(2+)</name>
        <dbReference type="ChEBI" id="CHEBI:18420"/>
    </ligand>
</feature>
<dbReference type="Pfam" id="PF13378">
    <property type="entry name" value="MR_MLE_C"/>
    <property type="match status" value="1"/>
</dbReference>
<evidence type="ECO:0000256" key="3">
    <source>
        <dbReference type="ARBA" id="ARBA00022842"/>
    </source>
</evidence>
<dbReference type="PROSITE" id="PS00909">
    <property type="entry name" value="MR_MLE_2"/>
    <property type="match status" value="1"/>
</dbReference>
<dbReference type="SUPFAM" id="SSF54826">
    <property type="entry name" value="Enolase N-terminal domain-like"/>
    <property type="match status" value="1"/>
</dbReference>
<comment type="cofactor">
    <cofactor evidence="6 7">
        <name>Mg(2+)</name>
        <dbReference type="ChEBI" id="CHEBI:18420"/>
    </cofactor>
    <text evidence="6 7">Binds 1 Mg(2+) ion per subunit.</text>
</comment>
<evidence type="ECO:0000313" key="10">
    <source>
        <dbReference type="Proteomes" id="UP000183039"/>
    </source>
</evidence>
<comment type="similarity">
    <text evidence="1 7">Belongs to the mandelate racemase/muconate lactonizing enzyme family.</text>
</comment>
<evidence type="ECO:0000256" key="1">
    <source>
        <dbReference type="ARBA" id="ARBA00008031"/>
    </source>
</evidence>
<dbReference type="InterPro" id="IPR036849">
    <property type="entry name" value="Enolase-like_C_sf"/>
</dbReference>
<name>A0AA91GJD4_9ENTE</name>
<evidence type="ECO:0000256" key="6">
    <source>
        <dbReference type="PIRSR" id="PIRSR634603-3"/>
    </source>
</evidence>
<dbReference type="GO" id="GO:0000287">
    <property type="term" value="F:magnesium ion binding"/>
    <property type="evidence" value="ECO:0007669"/>
    <property type="project" value="UniProtKB-ARBA"/>
</dbReference>
<dbReference type="PANTHER" id="PTHR48073">
    <property type="entry name" value="O-SUCCINYLBENZOATE SYNTHASE-RELATED"/>
    <property type="match status" value="1"/>
</dbReference>
<dbReference type="InterPro" id="IPR013341">
    <property type="entry name" value="Mandelate_racemase_N_dom"/>
</dbReference>
<dbReference type="CDD" id="cd03319">
    <property type="entry name" value="L-Ala-DL-Glu_epimerase"/>
    <property type="match status" value="1"/>
</dbReference>
<gene>
    <name evidence="9" type="ORF">RV15_GL001437</name>
</gene>
<dbReference type="InterPro" id="IPR029017">
    <property type="entry name" value="Enolase-like_N"/>
</dbReference>
<feature type="binding site" evidence="6">
    <location>
        <position position="257"/>
    </location>
    <ligand>
        <name>Mg(2+)</name>
        <dbReference type="ChEBI" id="CHEBI:18420"/>
    </ligand>
</feature>
<dbReference type="GO" id="GO:0006518">
    <property type="term" value="P:peptide metabolic process"/>
    <property type="evidence" value="ECO:0007669"/>
    <property type="project" value="UniProtKB-ARBA"/>
</dbReference>
<protein>
    <recommendedName>
        <fullName evidence="7">Dipeptide epimerase</fullName>
        <ecNumber evidence="7">5.1.1.-</ecNumber>
    </recommendedName>
</protein>
<accession>A0AA91GJD4</accession>
<dbReference type="InterPro" id="IPR034603">
    <property type="entry name" value="Dipeptide_epimerase"/>
</dbReference>
<dbReference type="AlphaFoldDB" id="A0AA91GJD4"/>
<dbReference type="SFLD" id="SFLDG00180">
    <property type="entry name" value="muconate_cycloisomerase"/>
    <property type="match status" value="1"/>
</dbReference>
<dbReference type="SFLD" id="SFLDS00001">
    <property type="entry name" value="Enolase"/>
    <property type="match status" value="1"/>
</dbReference>
<dbReference type="InterPro" id="IPR018110">
    <property type="entry name" value="Mandel_Rmase/mucon_lact_enz_CS"/>
</dbReference>
<dbReference type="FunFam" id="3.30.390.10:FF:000009">
    <property type="entry name" value="Hydrophobic dipeptide epimerase"/>
    <property type="match status" value="1"/>
</dbReference>
<dbReference type="EC" id="5.1.1.-" evidence="7"/>
<proteinExistence type="inferred from homology"/>
<evidence type="ECO:0000256" key="4">
    <source>
        <dbReference type="ARBA" id="ARBA00023235"/>
    </source>
</evidence>
<dbReference type="GO" id="GO:0009063">
    <property type="term" value="P:amino acid catabolic process"/>
    <property type="evidence" value="ECO:0007669"/>
    <property type="project" value="InterPro"/>
</dbReference>
<evidence type="ECO:0000313" key="9">
    <source>
        <dbReference type="EMBL" id="OJG90173.1"/>
    </source>
</evidence>
<dbReference type="SMART" id="SM00922">
    <property type="entry name" value="MR_MLE"/>
    <property type="match status" value="1"/>
</dbReference>